<dbReference type="RefSeq" id="WP_284216176.1">
    <property type="nucleotide sequence ID" value="NZ_BSOT01000005.1"/>
</dbReference>
<evidence type="ECO:0000259" key="2">
    <source>
        <dbReference type="Pfam" id="PF00561"/>
    </source>
</evidence>
<dbReference type="EMBL" id="BSOT01000005">
    <property type="protein sequence ID" value="GLR69865.1"/>
    <property type="molecule type" value="Genomic_DNA"/>
</dbReference>
<accession>A0AA37T1D3</accession>
<feature type="domain" description="AB hydrolase-1" evidence="2">
    <location>
        <begin position="25"/>
        <end position="252"/>
    </location>
</feature>
<reference evidence="3" key="2">
    <citation type="submission" date="2023-01" db="EMBL/GenBank/DDBJ databases">
        <title>Draft genome sequence of Agaribacter marinus strain NBRC 110023.</title>
        <authorList>
            <person name="Sun Q."/>
            <person name="Mori K."/>
        </authorList>
    </citation>
    <scope>NUCLEOTIDE SEQUENCE</scope>
    <source>
        <strain evidence="3">NBRC 110023</strain>
    </source>
</reference>
<sequence length="266" mass="29472">MQTLALNSVIHGVQHDVENSSNKQTIVLIHGLFGNLDNLSMIRRHFENDYQILSIDLPDHGLSPHTKTFSFEIYANSVIACLKLHGLANVILLGHSLGGKVAMAVAHKIPHIVNALVVLDIAPVAYSPRHHEVFAGLNNIDLTSISSRKDAQVALAEHVLDAGTQAFLLKSLYQNTDKQWSWRFNLAGIQKNYALLSDWQYSGELYSGNTLFIKGADSDYLLAEHQSVISPMFPNAKAKIVQAGHWLHAQKPQIVNSVITNFLRVN</sequence>
<dbReference type="InterPro" id="IPR029058">
    <property type="entry name" value="AB_hydrolase_fold"/>
</dbReference>
<protein>
    <submittedName>
        <fullName evidence="3">Acyl-CoA esterase</fullName>
    </submittedName>
</protein>
<dbReference type="PANTHER" id="PTHR46118">
    <property type="entry name" value="PROTEIN ABHD11"/>
    <property type="match status" value="1"/>
</dbReference>
<dbReference type="SUPFAM" id="SSF53474">
    <property type="entry name" value="alpha/beta-Hydrolases"/>
    <property type="match status" value="1"/>
</dbReference>
<dbReference type="Gene3D" id="3.40.50.1820">
    <property type="entry name" value="alpha/beta hydrolase"/>
    <property type="match status" value="1"/>
</dbReference>
<organism evidence="3 4">
    <name type="scientific">Agaribacter marinus</name>
    <dbReference type="NCBI Taxonomy" id="1431249"/>
    <lineage>
        <taxon>Bacteria</taxon>
        <taxon>Pseudomonadati</taxon>
        <taxon>Pseudomonadota</taxon>
        <taxon>Gammaproteobacteria</taxon>
        <taxon>Alteromonadales</taxon>
        <taxon>Alteromonadaceae</taxon>
        <taxon>Agaribacter</taxon>
    </lineage>
</organism>
<proteinExistence type="predicted"/>
<keyword evidence="4" id="KW-1185">Reference proteome</keyword>
<evidence type="ECO:0000256" key="1">
    <source>
        <dbReference type="ARBA" id="ARBA00022801"/>
    </source>
</evidence>
<evidence type="ECO:0000313" key="3">
    <source>
        <dbReference type="EMBL" id="GLR69865.1"/>
    </source>
</evidence>
<keyword evidence="1" id="KW-0378">Hydrolase</keyword>
<dbReference type="Pfam" id="PF00561">
    <property type="entry name" value="Abhydrolase_1"/>
    <property type="match status" value="1"/>
</dbReference>
<gene>
    <name evidence="3" type="ORF">GCM10007852_07730</name>
</gene>
<name>A0AA37T1D3_9ALTE</name>
<comment type="caution">
    <text evidence="3">The sequence shown here is derived from an EMBL/GenBank/DDBJ whole genome shotgun (WGS) entry which is preliminary data.</text>
</comment>
<dbReference type="PRINTS" id="PR00111">
    <property type="entry name" value="ABHYDROLASE"/>
</dbReference>
<evidence type="ECO:0000313" key="4">
    <source>
        <dbReference type="Proteomes" id="UP001156601"/>
    </source>
</evidence>
<reference evidence="3" key="1">
    <citation type="journal article" date="2014" name="Int. J. Syst. Evol. Microbiol.">
        <title>Complete genome sequence of Corynebacterium casei LMG S-19264T (=DSM 44701T), isolated from a smear-ripened cheese.</title>
        <authorList>
            <consortium name="US DOE Joint Genome Institute (JGI-PGF)"/>
            <person name="Walter F."/>
            <person name="Albersmeier A."/>
            <person name="Kalinowski J."/>
            <person name="Ruckert C."/>
        </authorList>
    </citation>
    <scope>NUCLEOTIDE SEQUENCE</scope>
    <source>
        <strain evidence="3">NBRC 110023</strain>
    </source>
</reference>
<dbReference type="Proteomes" id="UP001156601">
    <property type="component" value="Unassembled WGS sequence"/>
</dbReference>
<dbReference type="InterPro" id="IPR000073">
    <property type="entry name" value="AB_hydrolase_1"/>
</dbReference>
<dbReference type="AlphaFoldDB" id="A0AA37T1D3"/>
<dbReference type="GO" id="GO:0016787">
    <property type="term" value="F:hydrolase activity"/>
    <property type="evidence" value="ECO:0007669"/>
    <property type="project" value="UniProtKB-KW"/>
</dbReference>
<dbReference type="PANTHER" id="PTHR46118:SF4">
    <property type="entry name" value="PROTEIN ABHD11"/>
    <property type="match status" value="1"/>
</dbReference>